<dbReference type="AlphaFoldDB" id="A0AAX1X3K3"/>
<reference evidence="3" key="1">
    <citation type="submission" date="2018-10" db="EMBL/GenBank/DDBJ databases">
        <title>FDA dAtabase for Regulatory Grade micrObial Sequences (FDA-ARGOS): Supporting development and validation of Infectious Disease Dx tests.</title>
        <authorList>
            <person name="Minogue T."/>
            <person name="Wolcott M."/>
            <person name="Wasieloski L."/>
            <person name="Aguilar W."/>
            <person name="Moore D."/>
            <person name="Jaissle J."/>
            <person name="Tallon L."/>
            <person name="Sadzewicz L."/>
            <person name="Zhao X."/>
            <person name="Vavikolanu K."/>
            <person name="Mehta A."/>
            <person name="Aluvathingal J."/>
            <person name="Nadendla S."/>
            <person name="Yan Y."/>
            <person name="Sichtig H."/>
        </authorList>
    </citation>
    <scope>NUCLEOTIDE SEQUENCE [LARGE SCALE GENOMIC DNA]</scope>
    <source>
        <strain evidence="3">FDAARGOS_588</strain>
    </source>
</reference>
<feature type="compositionally biased region" description="Basic and acidic residues" evidence="1">
    <location>
        <begin position="7"/>
        <end position="60"/>
    </location>
</feature>
<proteinExistence type="predicted"/>
<evidence type="ECO:0000256" key="1">
    <source>
        <dbReference type="SAM" id="MobiDB-lite"/>
    </source>
</evidence>
<protein>
    <submittedName>
        <fullName evidence="2">LysR family transcriptional regulator</fullName>
    </submittedName>
</protein>
<name>A0AAX1X3K3_BURML</name>
<evidence type="ECO:0000313" key="3">
    <source>
        <dbReference type="Proteomes" id="UP000269379"/>
    </source>
</evidence>
<evidence type="ECO:0000313" key="2">
    <source>
        <dbReference type="EMBL" id="RPA25131.2"/>
    </source>
</evidence>
<accession>A0AAX1X3K3</accession>
<sequence length="95" mass="11139">MMAAVAADRRLPITEKREARSEKREARSEKRETRSEKREARSEKRETRSEKREARNDRRLRIPGSGSQLSDVRPMRGYRSCGIVPGRRYANMCET</sequence>
<organism evidence="2 3">
    <name type="scientific">Burkholderia mallei</name>
    <name type="common">Pseudomonas mallei</name>
    <dbReference type="NCBI Taxonomy" id="13373"/>
    <lineage>
        <taxon>Bacteria</taxon>
        <taxon>Pseudomonadati</taxon>
        <taxon>Pseudomonadota</taxon>
        <taxon>Betaproteobacteria</taxon>
        <taxon>Burkholderiales</taxon>
        <taxon>Burkholderiaceae</taxon>
        <taxon>Burkholderia</taxon>
        <taxon>pseudomallei group</taxon>
    </lineage>
</organism>
<feature type="region of interest" description="Disordered" evidence="1">
    <location>
        <begin position="1"/>
        <end position="78"/>
    </location>
</feature>
<dbReference type="Proteomes" id="UP000269379">
    <property type="component" value="Chromosome 1"/>
</dbReference>
<comment type="caution">
    <text evidence="2">The sequence shown here is derived from an EMBL/GenBank/DDBJ whole genome shotgun (WGS) entry which is preliminary data.</text>
</comment>
<dbReference type="EMBL" id="RKJW01000002">
    <property type="protein sequence ID" value="RPA25131.2"/>
    <property type="molecule type" value="Genomic_DNA"/>
</dbReference>
<gene>
    <name evidence="2" type="ORF">EGT70_19130</name>
</gene>